<dbReference type="InterPro" id="IPR002182">
    <property type="entry name" value="NB-ARC"/>
</dbReference>
<evidence type="ECO:0000256" key="6">
    <source>
        <dbReference type="ARBA" id="ARBA00022840"/>
    </source>
</evidence>
<dbReference type="SUPFAM" id="SSF52058">
    <property type="entry name" value="L domain-like"/>
    <property type="match status" value="1"/>
</dbReference>
<dbReference type="InterPro" id="IPR027417">
    <property type="entry name" value="P-loop_NTPase"/>
</dbReference>
<dbReference type="SUPFAM" id="SSF52540">
    <property type="entry name" value="P-loop containing nucleoside triphosphate hydrolases"/>
    <property type="match status" value="1"/>
</dbReference>
<dbReference type="PRINTS" id="PR00364">
    <property type="entry name" value="DISEASERSIST"/>
</dbReference>
<dbReference type="Gene3D" id="3.40.50.300">
    <property type="entry name" value="P-loop containing nucleotide triphosphate hydrolases"/>
    <property type="match status" value="1"/>
</dbReference>
<evidence type="ECO:0000259" key="10">
    <source>
        <dbReference type="Pfam" id="PF23598"/>
    </source>
</evidence>
<dbReference type="GO" id="GO:0051707">
    <property type="term" value="P:response to other organism"/>
    <property type="evidence" value="ECO:0007669"/>
    <property type="project" value="UniProtKB-ARBA"/>
</dbReference>
<dbReference type="Gene3D" id="1.20.5.4130">
    <property type="match status" value="1"/>
</dbReference>
<dbReference type="OrthoDB" id="2018467at2759"/>
<dbReference type="Pfam" id="PF23559">
    <property type="entry name" value="WHD_DRP"/>
    <property type="match status" value="1"/>
</dbReference>
<evidence type="ECO:0000256" key="1">
    <source>
        <dbReference type="ARBA" id="ARBA00008894"/>
    </source>
</evidence>
<dbReference type="GO" id="GO:0005524">
    <property type="term" value="F:ATP binding"/>
    <property type="evidence" value="ECO:0007669"/>
    <property type="project" value="UniProtKB-KW"/>
</dbReference>
<sequence>MIPFFSRRPADSSSSNPDDLGEDLRMLAAILKDDKAWLDGVESQVAIDELTKIWKEKIKAWAYDAEDVLDEWNFEQLCAEVEIPPARGSGRANARDPVAHLLMEPSFRDRFNALMRKRRAIRESNRQFRLEGPPPYGKNVEPLPTSSLLTEREIHDREEDKGILVEFLLRKAVEDKLSVVPVLGAPDVVKSTFLQHICNDELVSQHFNLKAWMSASRGPRMTELMKETAESLTGVRCNYTQLGAVQNFLKRGIDGRRFLLVFDDVRYETIDGDQWKNLCVTFSGCAHGSVVILTTQEERVAERTKTVPPYMLESLSGDIFWSVFRKQAFPGSLPTDAQLHETGQKIGKECQGLPLVAKALGFKLCHERDRENWDGLFLQREMWDVVLPQLKLSYLRLPPHLKRCFVYCSMFPRGYLFSREELIWLWMAQGFMKEEWGRSLEDVGVEYFDALFMMSFFQKSELDTGAFVMPNLIHALAQSNSDGECITTEYSNLGNIPWNNLQKARHLSLTSSNSELSASFLSIATNLRSFLVVPARPLINIAHISLPDAAFHSLNLLRALDLRYTDIRALPNTISNLKHLRYLNLRGTKIGSVNVSVFQLYNLQTLDLSYTEIRELPDAIGNLWTYDEGSDNDVMPNYRDLEEQFIPQSDQMLHNQGVGDMADSSINSLNDHVDDRDSSSNDAMRKVEHIGNEFCGSPDRNGFPKLEKLSFVNMRRWKEWNGVGEGDFPHLSELIIFNCPNLKGVPCLHSPLIKLKVERCAVDSIPTPKSLEDLELLACDNLVALAKLPSLSSLRNLTLMCCQNLTSLPTVPSLDSLWIEECEKLNISFLGELETYKLSSTTFTIRVQCSDCRPLISRADKLFPMSNGGTSRFLIAHVVLVS</sequence>
<dbReference type="InterPro" id="IPR041118">
    <property type="entry name" value="Rx_N"/>
</dbReference>
<keyword evidence="5" id="KW-0611">Plant defense</keyword>
<proteinExistence type="inferred from homology"/>
<dbReference type="SMART" id="SM00369">
    <property type="entry name" value="LRR_TYP"/>
    <property type="match status" value="2"/>
</dbReference>
<evidence type="ECO:0000259" key="8">
    <source>
        <dbReference type="Pfam" id="PF18052"/>
    </source>
</evidence>
<evidence type="ECO:0000259" key="9">
    <source>
        <dbReference type="Pfam" id="PF23559"/>
    </source>
</evidence>
<comment type="caution">
    <text evidence="11">The sequence shown here is derived from an EMBL/GenBank/DDBJ whole genome shotgun (WGS) entry which is preliminary data.</text>
</comment>
<dbReference type="InterPro" id="IPR042197">
    <property type="entry name" value="Apaf_helical"/>
</dbReference>
<dbReference type="AlphaFoldDB" id="A0A843VFM1"/>
<dbReference type="PANTHER" id="PTHR36766">
    <property type="entry name" value="PLANT BROAD-SPECTRUM MILDEW RESISTANCE PROTEIN RPW8"/>
    <property type="match status" value="1"/>
</dbReference>
<feature type="domain" description="Disease resistance R13L4/SHOC-2-like LRR" evidence="10">
    <location>
        <begin position="549"/>
        <end position="623"/>
    </location>
</feature>
<protein>
    <recommendedName>
        <fullName evidence="13">NB-ARC domain-containing protein</fullName>
    </recommendedName>
</protein>
<gene>
    <name evidence="11" type="ORF">Taro_023825</name>
</gene>
<dbReference type="GO" id="GO:0043531">
    <property type="term" value="F:ADP binding"/>
    <property type="evidence" value="ECO:0007669"/>
    <property type="project" value="InterPro"/>
</dbReference>
<dbReference type="Gene3D" id="3.80.10.10">
    <property type="entry name" value="Ribonuclease Inhibitor"/>
    <property type="match status" value="2"/>
</dbReference>
<evidence type="ECO:0008006" key="13">
    <source>
        <dbReference type="Google" id="ProtNLM"/>
    </source>
</evidence>
<keyword evidence="12" id="KW-1185">Reference proteome</keyword>
<dbReference type="Pfam" id="PF18052">
    <property type="entry name" value="Rx_N"/>
    <property type="match status" value="1"/>
</dbReference>
<dbReference type="InterPro" id="IPR036388">
    <property type="entry name" value="WH-like_DNA-bd_sf"/>
</dbReference>
<dbReference type="PANTHER" id="PTHR36766:SF70">
    <property type="entry name" value="DISEASE RESISTANCE PROTEIN RGA4"/>
    <property type="match status" value="1"/>
</dbReference>
<dbReference type="Gene3D" id="1.10.8.430">
    <property type="entry name" value="Helical domain of apoptotic protease-activating factors"/>
    <property type="match status" value="1"/>
</dbReference>
<evidence type="ECO:0000259" key="7">
    <source>
        <dbReference type="Pfam" id="PF00931"/>
    </source>
</evidence>
<dbReference type="Proteomes" id="UP000652761">
    <property type="component" value="Unassembled WGS sequence"/>
</dbReference>
<organism evidence="11 12">
    <name type="scientific">Colocasia esculenta</name>
    <name type="common">Wild taro</name>
    <name type="synonym">Arum esculentum</name>
    <dbReference type="NCBI Taxonomy" id="4460"/>
    <lineage>
        <taxon>Eukaryota</taxon>
        <taxon>Viridiplantae</taxon>
        <taxon>Streptophyta</taxon>
        <taxon>Embryophyta</taxon>
        <taxon>Tracheophyta</taxon>
        <taxon>Spermatophyta</taxon>
        <taxon>Magnoliopsida</taxon>
        <taxon>Liliopsida</taxon>
        <taxon>Araceae</taxon>
        <taxon>Aroideae</taxon>
        <taxon>Colocasieae</taxon>
        <taxon>Colocasia</taxon>
    </lineage>
</organism>
<dbReference type="Pfam" id="PF23598">
    <property type="entry name" value="LRR_14"/>
    <property type="match status" value="1"/>
</dbReference>
<dbReference type="InterPro" id="IPR003591">
    <property type="entry name" value="Leu-rich_rpt_typical-subtyp"/>
</dbReference>
<evidence type="ECO:0000256" key="3">
    <source>
        <dbReference type="ARBA" id="ARBA00022737"/>
    </source>
</evidence>
<comment type="similarity">
    <text evidence="1">Belongs to the disease resistance NB-LRR family.</text>
</comment>
<feature type="domain" description="Disease resistance N-terminal" evidence="8">
    <location>
        <begin position="19"/>
        <end position="80"/>
    </location>
</feature>
<dbReference type="EMBL" id="NMUH01001315">
    <property type="protein sequence ID" value="MQL91213.1"/>
    <property type="molecule type" value="Genomic_DNA"/>
</dbReference>
<evidence type="ECO:0000313" key="12">
    <source>
        <dbReference type="Proteomes" id="UP000652761"/>
    </source>
</evidence>
<keyword evidence="6" id="KW-0067">ATP-binding</keyword>
<feature type="domain" description="NB-ARC" evidence="7">
    <location>
        <begin position="164"/>
        <end position="332"/>
    </location>
</feature>
<dbReference type="InterPro" id="IPR055414">
    <property type="entry name" value="LRR_R13L4/SHOC2-like"/>
</dbReference>
<keyword evidence="3" id="KW-0677">Repeat</keyword>
<dbReference type="Gene3D" id="1.10.10.10">
    <property type="entry name" value="Winged helix-like DNA-binding domain superfamily/Winged helix DNA-binding domain"/>
    <property type="match status" value="1"/>
</dbReference>
<keyword evidence="2" id="KW-0433">Leucine-rich repeat</keyword>
<dbReference type="GO" id="GO:0006952">
    <property type="term" value="P:defense response"/>
    <property type="evidence" value="ECO:0007669"/>
    <property type="project" value="UniProtKB-KW"/>
</dbReference>
<dbReference type="InterPro" id="IPR032675">
    <property type="entry name" value="LRR_dom_sf"/>
</dbReference>
<name>A0A843VFM1_COLES</name>
<keyword evidence="4" id="KW-0547">Nucleotide-binding</keyword>
<feature type="domain" description="Disease resistance protein winged helix" evidence="9">
    <location>
        <begin position="410"/>
        <end position="477"/>
    </location>
</feature>
<dbReference type="InterPro" id="IPR058922">
    <property type="entry name" value="WHD_DRP"/>
</dbReference>
<evidence type="ECO:0000256" key="5">
    <source>
        <dbReference type="ARBA" id="ARBA00022821"/>
    </source>
</evidence>
<reference evidence="11" key="1">
    <citation type="submission" date="2017-07" db="EMBL/GenBank/DDBJ databases">
        <title>Taro Niue Genome Assembly and Annotation.</title>
        <authorList>
            <person name="Atibalentja N."/>
            <person name="Keating K."/>
            <person name="Fields C.J."/>
        </authorList>
    </citation>
    <scope>NUCLEOTIDE SEQUENCE</scope>
    <source>
        <strain evidence="11">Niue_2</strain>
        <tissue evidence="11">Leaf</tissue>
    </source>
</reference>
<dbReference type="Pfam" id="PF00931">
    <property type="entry name" value="NB-ARC"/>
    <property type="match status" value="1"/>
</dbReference>
<evidence type="ECO:0000256" key="2">
    <source>
        <dbReference type="ARBA" id="ARBA00022614"/>
    </source>
</evidence>
<accession>A0A843VFM1</accession>
<evidence type="ECO:0000256" key="4">
    <source>
        <dbReference type="ARBA" id="ARBA00022741"/>
    </source>
</evidence>
<evidence type="ECO:0000313" key="11">
    <source>
        <dbReference type="EMBL" id="MQL91213.1"/>
    </source>
</evidence>